<proteinExistence type="predicted"/>
<name>A0A225D3V6_9BACT</name>
<protein>
    <recommendedName>
        <fullName evidence="3">SMI1/KNR4 family protein</fullName>
    </recommendedName>
</protein>
<dbReference type="Proteomes" id="UP000214646">
    <property type="component" value="Unassembled WGS sequence"/>
</dbReference>
<accession>A0A225D3V6</accession>
<evidence type="ECO:0000313" key="1">
    <source>
        <dbReference type="EMBL" id="OWK36182.1"/>
    </source>
</evidence>
<evidence type="ECO:0000313" key="2">
    <source>
        <dbReference type="Proteomes" id="UP000214646"/>
    </source>
</evidence>
<sequence length="134" mass="14904">MRLPGSYKALVEQFGASSWQDFLHVLSPFDGRMELRQVGSTTLEADRAVRREFPWHYPLPLYPEPGGMLPWAVSDNGDTLYFITAGPPDEWPSVIKGARAPEFEVCFLPPALLVHHFAAGRLRSAILPRSGQAA</sequence>
<dbReference type="EMBL" id="NIDE01000017">
    <property type="protein sequence ID" value="OWK36182.1"/>
    <property type="molecule type" value="Genomic_DNA"/>
</dbReference>
<evidence type="ECO:0008006" key="3">
    <source>
        <dbReference type="Google" id="ProtNLM"/>
    </source>
</evidence>
<keyword evidence="2" id="KW-1185">Reference proteome</keyword>
<organism evidence="1 2">
    <name type="scientific">Fimbriiglobus ruber</name>
    <dbReference type="NCBI Taxonomy" id="1908690"/>
    <lineage>
        <taxon>Bacteria</taxon>
        <taxon>Pseudomonadati</taxon>
        <taxon>Planctomycetota</taxon>
        <taxon>Planctomycetia</taxon>
        <taxon>Gemmatales</taxon>
        <taxon>Gemmataceae</taxon>
        <taxon>Fimbriiglobus</taxon>
    </lineage>
</organism>
<comment type="caution">
    <text evidence="1">The sequence shown here is derived from an EMBL/GenBank/DDBJ whole genome shotgun (WGS) entry which is preliminary data.</text>
</comment>
<reference evidence="2" key="1">
    <citation type="submission" date="2017-06" db="EMBL/GenBank/DDBJ databases">
        <title>Genome analysis of Fimbriiglobus ruber SP5, the first member of the order Planctomycetales with confirmed chitinolytic capability.</title>
        <authorList>
            <person name="Ravin N.V."/>
            <person name="Rakitin A.L."/>
            <person name="Ivanova A.A."/>
            <person name="Beletsky A.V."/>
            <person name="Kulichevskaya I.S."/>
            <person name="Mardanov A.V."/>
            <person name="Dedysh S.N."/>
        </authorList>
    </citation>
    <scope>NUCLEOTIDE SEQUENCE [LARGE SCALE GENOMIC DNA]</scope>
    <source>
        <strain evidence="2">SP5</strain>
    </source>
</reference>
<dbReference type="AlphaFoldDB" id="A0A225D3V6"/>
<gene>
    <name evidence="1" type="ORF">FRUB_08745</name>
</gene>